<reference evidence="1 2" key="1">
    <citation type="submission" date="2009-10" db="EMBL/GenBank/DDBJ databases">
        <authorList>
            <person name="Harkins D.M."/>
            <person name="Madupu R."/>
            <person name="Durkin A.S."/>
            <person name="Torralba M."/>
            <person name="Methe B."/>
            <person name="Sutton G.G."/>
            <person name="Strausberg R.L."/>
            <person name="Nelson K.E."/>
        </authorList>
    </citation>
    <scope>NUCLEOTIDE SEQUENCE [LARGE SCALE GENOMIC DNA]</scope>
    <source>
        <strain evidence="1 2">F0264</strain>
    </source>
</reference>
<dbReference type="RefSeq" id="WP_006808179.1">
    <property type="nucleotide sequence ID" value="NZ_ADAD01000177.1"/>
</dbReference>
<dbReference type="EMBL" id="ADAD01000177">
    <property type="protein sequence ID" value="EEY34201.1"/>
    <property type="molecule type" value="Genomic_DNA"/>
</dbReference>
<accession>D0GNY3</accession>
<dbReference type="Proteomes" id="UP000004226">
    <property type="component" value="Unassembled WGS sequence"/>
</dbReference>
<sequence>MVKKNNRTEEIQEKKEIKKVAETEVTKEWLDKEIERGNFRIVKNYIFKDGGKKLQVDYKIADRNYFEKDNPLIEYFKEKNQHQKFIILED</sequence>
<comment type="caution">
    <text evidence="1">The sequence shown here is derived from an EMBL/GenBank/DDBJ whole genome shotgun (WGS) entry which is preliminary data.</text>
</comment>
<keyword evidence="2" id="KW-1185">Reference proteome</keyword>
<gene>
    <name evidence="1" type="ORF">HMPREF0554_0836</name>
</gene>
<evidence type="ECO:0000313" key="1">
    <source>
        <dbReference type="EMBL" id="EEY34201.1"/>
    </source>
</evidence>
<proteinExistence type="predicted"/>
<name>D0GNY3_9FUSO</name>
<protein>
    <submittedName>
        <fullName evidence="1">Uncharacterized protein</fullName>
    </submittedName>
</protein>
<dbReference type="AlphaFoldDB" id="D0GNY3"/>
<organism evidence="1 2">
    <name type="scientific">Pseudoleptotrichia goodfellowii F0264</name>
    <dbReference type="NCBI Taxonomy" id="596323"/>
    <lineage>
        <taxon>Bacteria</taxon>
        <taxon>Fusobacteriati</taxon>
        <taxon>Fusobacteriota</taxon>
        <taxon>Fusobacteriia</taxon>
        <taxon>Fusobacteriales</taxon>
        <taxon>Leptotrichiaceae</taxon>
        <taxon>Pseudoleptotrichia</taxon>
    </lineage>
</organism>
<evidence type="ECO:0000313" key="2">
    <source>
        <dbReference type="Proteomes" id="UP000004226"/>
    </source>
</evidence>